<dbReference type="EMBL" id="REFW01000001">
    <property type="protein sequence ID" value="RMB62168.1"/>
    <property type="molecule type" value="Genomic_DNA"/>
</dbReference>
<dbReference type="GO" id="GO:0016301">
    <property type="term" value="F:kinase activity"/>
    <property type="evidence" value="ECO:0007669"/>
    <property type="project" value="UniProtKB-KW"/>
</dbReference>
<feature type="transmembrane region" description="Helical" evidence="4">
    <location>
        <begin position="207"/>
        <end position="226"/>
    </location>
</feature>
<keyword evidence="1" id="KW-0808">Transferase</keyword>
<keyword evidence="4" id="KW-0472">Membrane</keyword>
<name>A0A3M0GCY4_9ACTN</name>
<keyword evidence="4" id="KW-0812">Transmembrane</keyword>
<keyword evidence="6" id="KW-1185">Reference proteome</keyword>
<dbReference type="SUPFAM" id="SSF55874">
    <property type="entry name" value="ATPase domain of HSP90 chaperone/DNA topoisomerase II/histidine kinase"/>
    <property type="match status" value="1"/>
</dbReference>
<protein>
    <recommendedName>
        <fullName evidence="7">Signal transduction histidine kinase subgroup 3 dimerisation and phosphoacceptor domain-containing protein</fullName>
    </recommendedName>
</protein>
<evidence type="ECO:0000256" key="3">
    <source>
        <dbReference type="ARBA" id="ARBA00023012"/>
    </source>
</evidence>
<accession>A0A3M0GCY4</accession>
<dbReference type="OrthoDB" id="5241784at2"/>
<evidence type="ECO:0008006" key="7">
    <source>
        <dbReference type="Google" id="ProtNLM"/>
    </source>
</evidence>
<dbReference type="RefSeq" id="WP_121900718.1">
    <property type="nucleotide sequence ID" value="NZ_REFW01000001.1"/>
</dbReference>
<dbReference type="AlphaFoldDB" id="A0A3M0GCY4"/>
<proteinExistence type="predicted"/>
<feature type="transmembrane region" description="Helical" evidence="4">
    <location>
        <begin position="160"/>
        <end position="178"/>
    </location>
</feature>
<evidence type="ECO:0000256" key="4">
    <source>
        <dbReference type="SAM" id="Phobius"/>
    </source>
</evidence>
<evidence type="ECO:0000313" key="6">
    <source>
        <dbReference type="Proteomes" id="UP000275256"/>
    </source>
</evidence>
<dbReference type="GO" id="GO:0000160">
    <property type="term" value="P:phosphorelay signal transduction system"/>
    <property type="evidence" value="ECO:0007669"/>
    <property type="project" value="UniProtKB-KW"/>
</dbReference>
<reference evidence="5 6" key="1">
    <citation type="submission" date="2018-10" db="EMBL/GenBank/DDBJ databases">
        <title>Tessaracoccus antarcticuss sp. nov., isolated from sediment.</title>
        <authorList>
            <person name="Zhou L.Y."/>
            <person name="Du Z.J."/>
        </authorList>
    </citation>
    <scope>NUCLEOTIDE SEQUENCE [LARGE SCALE GENOMIC DNA]</scope>
    <source>
        <strain evidence="5 6">JDX10</strain>
    </source>
</reference>
<keyword evidence="3" id="KW-0902">Two-component regulatory system</keyword>
<evidence type="ECO:0000256" key="2">
    <source>
        <dbReference type="ARBA" id="ARBA00022777"/>
    </source>
</evidence>
<sequence length="621" mass="65440">MTAPVDATGGVTIRTTPDAGRGIGMGRIGVTRPERWLLPALAVVGVALAAAGGTLAERNWMHGAAWDGYTAALVIVSCLGGALGLGVGWWWWWRAPANPTGCMLYLAAASEWLWTIAYCWPGSRWVSELTWVEVFTEPLLAIIVMSWPTGRPSRRLVRTVTWWTVTGAVLVFVGQVFSRRPDPSTIWPEPFEAVFDVPAVFRVIDPIQALATQALPAAIVLVVLVRRRRAVPPAVRPLITPITTSGVLVCGSLLIVHIGWQVFGSLIFGSGPSTTLWTFLSLVGIYFEVGFVALGVLVGGRRRRRAVSMGGQHREVDLRSAPAVLTPSAAAVATTGDPTALVRYRRSNGTWIDAAGAPLPEVTADRRLLPVLDESGSTTAALEIDSSTALSPLLADLAITMIAARSANERATAVADARRADVRSRSRELVAATDSGRRQLERDLHDGAQQLLVGLALVAGLSARRGAPGADAIIDQIGEVRREILALVDHATPAALAHGLAGALRALAAVCPIPVLVEAGGDLAADDPLALTLYLASGEAITNAVKHSGANLIRVHLVIQAAEVHLRVSDDGIGDVAEVPPSIASRLSGVDGSVHMTSPPERGTVLDIHVPRPAVTVAATS</sequence>
<organism evidence="5 6">
    <name type="scientific">Tessaracoccus antarcticus</name>
    <dbReference type="NCBI Taxonomy" id="2479848"/>
    <lineage>
        <taxon>Bacteria</taxon>
        <taxon>Bacillati</taxon>
        <taxon>Actinomycetota</taxon>
        <taxon>Actinomycetes</taxon>
        <taxon>Propionibacteriales</taxon>
        <taxon>Propionibacteriaceae</taxon>
        <taxon>Tessaracoccus</taxon>
    </lineage>
</organism>
<dbReference type="InterPro" id="IPR036890">
    <property type="entry name" value="HATPase_C_sf"/>
</dbReference>
<dbReference type="Gene3D" id="3.30.565.10">
    <property type="entry name" value="Histidine kinase-like ATPase, C-terminal domain"/>
    <property type="match status" value="1"/>
</dbReference>
<dbReference type="InterPro" id="IPR050482">
    <property type="entry name" value="Sensor_HK_TwoCompSys"/>
</dbReference>
<feature type="transmembrane region" description="Helical" evidence="4">
    <location>
        <begin position="275"/>
        <end position="299"/>
    </location>
</feature>
<feature type="transmembrane region" description="Helical" evidence="4">
    <location>
        <begin position="68"/>
        <end position="92"/>
    </location>
</feature>
<evidence type="ECO:0000256" key="1">
    <source>
        <dbReference type="ARBA" id="ARBA00022679"/>
    </source>
</evidence>
<dbReference type="PANTHER" id="PTHR24421">
    <property type="entry name" value="NITRATE/NITRITE SENSOR PROTEIN NARX-RELATED"/>
    <property type="match status" value="1"/>
</dbReference>
<dbReference type="CDD" id="cd16917">
    <property type="entry name" value="HATPase_UhpB-NarQ-NarX-like"/>
    <property type="match status" value="1"/>
</dbReference>
<evidence type="ECO:0000313" key="5">
    <source>
        <dbReference type="EMBL" id="RMB62168.1"/>
    </source>
</evidence>
<dbReference type="Proteomes" id="UP000275256">
    <property type="component" value="Unassembled WGS sequence"/>
</dbReference>
<keyword evidence="4" id="KW-1133">Transmembrane helix</keyword>
<gene>
    <name evidence="5" type="ORF">EAX62_06280</name>
</gene>
<comment type="caution">
    <text evidence="5">The sequence shown here is derived from an EMBL/GenBank/DDBJ whole genome shotgun (WGS) entry which is preliminary data.</text>
</comment>
<feature type="transmembrane region" description="Helical" evidence="4">
    <location>
        <begin position="36"/>
        <end position="56"/>
    </location>
</feature>
<feature type="transmembrane region" description="Helical" evidence="4">
    <location>
        <begin position="238"/>
        <end position="263"/>
    </location>
</feature>
<keyword evidence="2" id="KW-0418">Kinase</keyword>